<dbReference type="Proteomes" id="UP001054837">
    <property type="component" value="Unassembled WGS sequence"/>
</dbReference>
<evidence type="ECO:0000313" key="2">
    <source>
        <dbReference type="Proteomes" id="UP001054837"/>
    </source>
</evidence>
<reference evidence="1 2" key="1">
    <citation type="submission" date="2021-06" db="EMBL/GenBank/DDBJ databases">
        <title>Caerostris darwini draft genome.</title>
        <authorList>
            <person name="Kono N."/>
            <person name="Arakawa K."/>
        </authorList>
    </citation>
    <scope>NUCLEOTIDE SEQUENCE [LARGE SCALE GENOMIC DNA]</scope>
</reference>
<dbReference type="AlphaFoldDB" id="A0AAV4W6V6"/>
<sequence length="114" mass="13152">MKVILGGGFRTEHSQFWNPSRRPSYMQAAEKGVYLQNGAGHVTQHRKWVRMEVQKTSRVSCPADELVRESHTFEGWPTFERSMGVGHTCLRRTKSCHGICDNNMNYIHSLLWGM</sequence>
<organism evidence="1 2">
    <name type="scientific">Caerostris darwini</name>
    <dbReference type="NCBI Taxonomy" id="1538125"/>
    <lineage>
        <taxon>Eukaryota</taxon>
        <taxon>Metazoa</taxon>
        <taxon>Ecdysozoa</taxon>
        <taxon>Arthropoda</taxon>
        <taxon>Chelicerata</taxon>
        <taxon>Arachnida</taxon>
        <taxon>Araneae</taxon>
        <taxon>Araneomorphae</taxon>
        <taxon>Entelegynae</taxon>
        <taxon>Araneoidea</taxon>
        <taxon>Araneidae</taxon>
        <taxon>Caerostris</taxon>
    </lineage>
</organism>
<dbReference type="EMBL" id="BPLQ01014262">
    <property type="protein sequence ID" value="GIY78595.1"/>
    <property type="molecule type" value="Genomic_DNA"/>
</dbReference>
<comment type="caution">
    <text evidence="1">The sequence shown here is derived from an EMBL/GenBank/DDBJ whole genome shotgun (WGS) entry which is preliminary data.</text>
</comment>
<name>A0AAV4W6V6_9ARAC</name>
<accession>A0AAV4W6V6</accession>
<keyword evidence="2" id="KW-1185">Reference proteome</keyword>
<evidence type="ECO:0000313" key="1">
    <source>
        <dbReference type="EMBL" id="GIY78595.1"/>
    </source>
</evidence>
<gene>
    <name evidence="1" type="ORF">CDAR_393441</name>
</gene>
<proteinExistence type="predicted"/>
<protein>
    <submittedName>
        <fullName evidence="1">Uncharacterized protein</fullName>
    </submittedName>
</protein>